<dbReference type="AlphaFoldDB" id="A0A183CQD9"/>
<sequence length="308" mass="35918">MNIVVEDCIEHLKGMEVGTSGLLKEGCKQCEYVSTRIRLRCQNVRRSDDLKTYGFCEEHRGFIERIKQQGLRAKHCFDPCQNFLPLINDDDETLMPRHPADFPFVYESLYCDNRMDDSDNPLSRANVFAKREIVREYIGALRRYDTSIQQMRIIYREKHRRTLHQISTLKKNAQLTKLDPAKDARKIRRVLAMRQYLFSRHNWDRILQEKIVDHSTVATPALRDQKGEEEEDASQICARINRPWDGTRHKGGNFTFMLSERINNNGTSGKKPPMVPANNTATNNNNIYASYQQYLSLQHLIPGVRSKN</sequence>
<organism evidence="1 2">
    <name type="scientific">Globodera pallida</name>
    <name type="common">Potato cyst nematode worm</name>
    <name type="synonym">Heterodera pallida</name>
    <dbReference type="NCBI Taxonomy" id="36090"/>
    <lineage>
        <taxon>Eukaryota</taxon>
        <taxon>Metazoa</taxon>
        <taxon>Ecdysozoa</taxon>
        <taxon>Nematoda</taxon>
        <taxon>Chromadorea</taxon>
        <taxon>Rhabditida</taxon>
        <taxon>Tylenchina</taxon>
        <taxon>Tylenchomorpha</taxon>
        <taxon>Tylenchoidea</taxon>
        <taxon>Heteroderidae</taxon>
        <taxon>Heteroderinae</taxon>
        <taxon>Globodera</taxon>
    </lineage>
</organism>
<accession>A0A183CQD9</accession>
<keyword evidence="1" id="KW-1185">Reference proteome</keyword>
<proteinExistence type="predicted"/>
<evidence type="ECO:0000313" key="1">
    <source>
        <dbReference type="Proteomes" id="UP000050741"/>
    </source>
</evidence>
<protein>
    <submittedName>
        <fullName evidence="2">Uncharacterized protein</fullName>
    </submittedName>
</protein>
<reference evidence="1" key="2">
    <citation type="submission" date="2014-05" db="EMBL/GenBank/DDBJ databases">
        <title>The genome and life-stage specific transcriptomes of Globodera pallida elucidate key aspects of plant parasitism by a cyst nematode.</title>
        <authorList>
            <person name="Cotton J.A."/>
            <person name="Lilley C.J."/>
            <person name="Jones L.M."/>
            <person name="Kikuchi T."/>
            <person name="Reid A.J."/>
            <person name="Thorpe P."/>
            <person name="Tsai I.J."/>
            <person name="Beasley H."/>
            <person name="Blok V."/>
            <person name="Cock P.J.A."/>
            <person name="Van den Akker S.E."/>
            <person name="Holroyd N."/>
            <person name="Hunt M."/>
            <person name="Mantelin S."/>
            <person name="Naghra H."/>
            <person name="Pain A."/>
            <person name="Palomares-Rius J.E."/>
            <person name="Zarowiecki M."/>
            <person name="Berriman M."/>
            <person name="Jones J.T."/>
            <person name="Urwin P.E."/>
        </authorList>
    </citation>
    <scope>NUCLEOTIDE SEQUENCE [LARGE SCALE GENOMIC DNA]</scope>
    <source>
        <strain evidence="1">Lindley</strain>
    </source>
</reference>
<dbReference type="Proteomes" id="UP000050741">
    <property type="component" value="Unassembled WGS sequence"/>
</dbReference>
<reference evidence="2" key="3">
    <citation type="submission" date="2016-06" db="UniProtKB">
        <authorList>
            <consortium name="WormBaseParasite"/>
        </authorList>
    </citation>
    <scope>IDENTIFICATION</scope>
</reference>
<dbReference type="WBParaSite" id="GPLIN_001509700">
    <property type="protein sequence ID" value="GPLIN_001509700"/>
    <property type="gene ID" value="GPLIN_001509700"/>
</dbReference>
<evidence type="ECO:0000313" key="2">
    <source>
        <dbReference type="WBParaSite" id="GPLIN_001509700"/>
    </source>
</evidence>
<name>A0A183CQD9_GLOPA</name>
<reference evidence="1" key="1">
    <citation type="submission" date="2013-12" db="EMBL/GenBank/DDBJ databases">
        <authorList>
            <person name="Aslett M."/>
        </authorList>
    </citation>
    <scope>NUCLEOTIDE SEQUENCE [LARGE SCALE GENOMIC DNA]</scope>
    <source>
        <strain evidence="1">Lindley</strain>
    </source>
</reference>